<gene>
    <name evidence="2" type="ORF">GCM10017584_17400</name>
</gene>
<accession>A0A9W6H9R2</accession>
<sequence>MGATSAEAVLAQFTAAVDSEGLGVYGVHIRVGEETASHRWRSDDRENLYSVSKGVCVLATGMAIDEGLLDLDLRVIDVFGDLSLGEGVGDVTLRQLLTMTSGIDFLWFGHEPIPWPDLAAEMLRRPSAGRRFQYSDVSTYVAMRMLAERVGDVRDWLMPRLFEPLEIDNPQWHRCPLGFIIGGTGLELRTDELARIGDVLIDRGSWKGDVLVSPGWVDAMHTSWVETGRPSPMDRYGLATWAGPDEAWRLEGRYGQFVVVHGDAVVTITAHEESLEDRLSELAVQFTA</sequence>
<evidence type="ECO:0000259" key="1">
    <source>
        <dbReference type="Pfam" id="PF00144"/>
    </source>
</evidence>
<comment type="caution">
    <text evidence="2">The sequence shown here is derived from an EMBL/GenBank/DDBJ whole genome shotgun (WGS) entry which is preliminary data.</text>
</comment>
<proteinExistence type="predicted"/>
<dbReference type="Gene3D" id="3.40.710.10">
    <property type="entry name" value="DD-peptidase/beta-lactamase superfamily"/>
    <property type="match status" value="1"/>
</dbReference>
<reference evidence="2" key="2">
    <citation type="submission" date="2023-01" db="EMBL/GenBank/DDBJ databases">
        <authorList>
            <person name="Sun Q."/>
            <person name="Evtushenko L."/>
        </authorList>
    </citation>
    <scope>NUCLEOTIDE SEQUENCE</scope>
    <source>
        <strain evidence="2">VKM Ac-1401</strain>
    </source>
</reference>
<organism evidence="2 3">
    <name type="scientific">Leifsonia poae</name>
    <dbReference type="NCBI Taxonomy" id="110933"/>
    <lineage>
        <taxon>Bacteria</taxon>
        <taxon>Bacillati</taxon>
        <taxon>Actinomycetota</taxon>
        <taxon>Actinomycetes</taxon>
        <taxon>Micrococcales</taxon>
        <taxon>Microbacteriaceae</taxon>
        <taxon>Leifsonia</taxon>
    </lineage>
</organism>
<dbReference type="InterPro" id="IPR001466">
    <property type="entry name" value="Beta-lactam-related"/>
</dbReference>
<dbReference type="EMBL" id="BSEN01000006">
    <property type="protein sequence ID" value="GLJ76166.1"/>
    <property type="molecule type" value="Genomic_DNA"/>
</dbReference>
<dbReference type="RefSeq" id="WP_271177139.1">
    <property type="nucleotide sequence ID" value="NZ_BAAAJO010000005.1"/>
</dbReference>
<dbReference type="SUPFAM" id="SSF56601">
    <property type="entry name" value="beta-lactamase/transpeptidase-like"/>
    <property type="match status" value="1"/>
</dbReference>
<dbReference type="PANTHER" id="PTHR43283">
    <property type="entry name" value="BETA-LACTAMASE-RELATED"/>
    <property type="match status" value="1"/>
</dbReference>
<dbReference type="InterPro" id="IPR050789">
    <property type="entry name" value="Diverse_Enzym_Activities"/>
</dbReference>
<feature type="domain" description="Beta-lactamase-related" evidence="1">
    <location>
        <begin position="31"/>
        <end position="181"/>
    </location>
</feature>
<dbReference type="InterPro" id="IPR012338">
    <property type="entry name" value="Beta-lactam/transpept-like"/>
</dbReference>
<dbReference type="Proteomes" id="UP001142372">
    <property type="component" value="Unassembled WGS sequence"/>
</dbReference>
<dbReference type="PANTHER" id="PTHR43283:SF7">
    <property type="entry name" value="BETA-LACTAMASE-RELATED DOMAIN-CONTAINING PROTEIN"/>
    <property type="match status" value="1"/>
</dbReference>
<reference evidence="2" key="1">
    <citation type="journal article" date="2014" name="Int. J. Syst. Evol. Microbiol.">
        <title>Complete genome sequence of Corynebacterium casei LMG S-19264T (=DSM 44701T), isolated from a smear-ripened cheese.</title>
        <authorList>
            <consortium name="US DOE Joint Genome Institute (JGI-PGF)"/>
            <person name="Walter F."/>
            <person name="Albersmeier A."/>
            <person name="Kalinowski J."/>
            <person name="Ruckert C."/>
        </authorList>
    </citation>
    <scope>NUCLEOTIDE SEQUENCE</scope>
    <source>
        <strain evidence="2">VKM Ac-1401</strain>
    </source>
</reference>
<name>A0A9W6H9R2_9MICO</name>
<protein>
    <submittedName>
        <fullName evidence="2">Penicillin-binding protein</fullName>
    </submittedName>
</protein>
<evidence type="ECO:0000313" key="2">
    <source>
        <dbReference type="EMBL" id="GLJ76166.1"/>
    </source>
</evidence>
<keyword evidence="3" id="KW-1185">Reference proteome</keyword>
<dbReference type="AlphaFoldDB" id="A0A9W6H9R2"/>
<dbReference type="Pfam" id="PF00144">
    <property type="entry name" value="Beta-lactamase"/>
    <property type="match status" value="1"/>
</dbReference>
<evidence type="ECO:0000313" key="3">
    <source>
        <dbReference type="Proteomes" id="UP001142372"/>
    </source>
</evidence>